<dbReference type="EMBL" id="CP007155">
    <property type="protein sequence ID" value="AHH93519.1"/>
    <property type="molecule type" value="Genomic_DNA"/>
</dbReference>
<keyword evidence="10" id="KW-1185">Reference proteome</keyword>
<dbReference type="CDD" id="cd17321">
    <property type="entry name" value="MFS_MMR_MDR_like"/>
    <property type="match status" value="1"/>
</dbReference>
<comment type="subcellular location">
    <subcellularLocation>
        <location evidence="1">Cell membrane</location>
        <topology evidence="1">Multi-pass membrane protein</topology>
    </subcellularLocation>
</comment>
<dbReference type="PROSITE" id="PS50850">
    <property type="entry name" value="MFS"/>
    <property type="match status" value="1"/>
</dbReference>
<feature type="transmembrane region" description="Helical" evidence="7">
    <location>
        <begin position="42"/>
        <end position="61"/>
    </location>
</feature>
<dbReference type="PANTHER" id="PTHR42718">
    <property type="entry name" value="MAJOR FACILITATOR SUPERFAMILY MULTIDRUG TRANSPORTER MFSC"/>
    <property type="match status" value="1"/>
</dbReference>
<feature type="transmembrane region" description="Helical" evidence="7">
    <location>
        <begin position="73"/>
        <end position="92"/>
    </location>
</feature>
<dbReference type="InterPro" id="IPR020846">
    <property type="entry name" value="MFS_dom"/>
</dbReference>
<feature type="transmembrane region" description="Helical" evidence="7">
    <location>
        <begin position="397"/>
        <end position="416"/>
    </location>
</feature>
<keyword evidence="4 7" id="KW-0812">Transmembrane</keyword>
<name>W5W5P1_9PSEU</name>
<dbReference type="RefSeq" id="WP_025353809.1">
    <property type="nucleotide sequence ID" value="NZ_CP007155.1"/>
</dbReference>
<dbReference type="PATRIC" id="fig|1449976.3.peg.145"/>
<sequence>MKSRWVALSTLVLAVLLIAVDATVLSLAVPFLARDLNPSAVELLWIGDAYSFVLAGLLVTMGTLGDRIGRKRLLLIGATAFGLLSVLAAFAPSAGVLILARGLLGVAGATLMPSTLSIIRNLFTDAKERSLAIGVWGAMASAGAAVGPLVGGFLLEHFWWGSVFLINVPVMLVLITVGAFVLPESRNPEPGPWDLVGAVLSLVGVVGVVYAIKEFAANGFEPSTLVGAAVGVLALALFVRRQLRLPVPLVDVRLFAQRRFTGAVLSTLLAMFGLAGVAFFFSQFLQLVQGYGPMEAGLLELPATVGAVVAGLVAGALARAWSAARVTAAGLGAMGAALVGTFWLGPQTPYPVIGLALLVIGSGAGVAFTITADLVLSSVAPERAGAASAVSEISYELGTALGIAVLGSVLTAVYRADLRLPAGLPAPAVEAVRDSLASASGLPAEVRAQVVDTARESFVAGLQLAGLAAAVLLVIAAIAARTLLRDRAATH</sequence>
<dbReference type="KEGG" id="kal:KALB_142"/>
<dbReference type="GO" id="GO:0022857">
    <property type="term" value="F:transmembrane transporter activity"/>
    <property type="evidence" value="ECO:0007669"/>
    <property type="project" value="InterPro"/>
</dbReference>
<feature type="transmembrane region" description="Helical" evidence="7">
    <location>
        <begin position="98"/>
        <end position="119"/>
    </location>
</feature>
<evidence type="ECO:0000256" key="4">
    <source>
        <dbReference type="ARBA" id="ARBA00022692"/>
    </source>
</evidence>
<feature type="transmembrane region" description="Helical" evidence="7">
    <location>
        <begin position="131"/>
        <end position="151"/>
    </location>
</feature>
<evidence type="ECO:0000256" key="1">
    <source>
        <dbReference type="ARBA" id="ARBA00004651"/>
    </source>
</evidence>
<dbReference type="PANTHER" id="PTHR42718:SF47">
    <property type="entry name" value="METHYL VIOLOGEN RESISTANCE PROTEIN SMVA"/>
    <property type="match status" value="1"/>
</dbReference>
<feature type="transmembrane region" description="Helical" evidence="7">
    <location>
        <begin position="464"/>
        <end position="484"/>
    </location>
</feature>
<feature type="transmembrane region" description="Helical" evidence="7">
    <location>
        <begin position="224"/>
        <end position="239"/>
    </location>
</feature>
<evidence type="ECO:0000256" key="6">
    <source>
        <dbReference type="ARBA" id="ARBA00023136"/>
    </source>
</evidence>
<dbReference type="GO" id="GO:0005886">
    <property type="term" value="C:plasma membrane"/>
    <property type="evidence" value="ECO:0007669"/>
    <property type="project" value="UniProtKB-SubCell"/>
</dbReference>
<dbReference type="InterPro" id="IPR011701">
    <property type="entry name" value="MFS"/>
</dbReference>
<evidence type="ECO:0000256" key="5">
    <source>
        <dbReference type="ARBA" id="ARBA00022989"/>
    </source>
</evidence>
<feature type="transmembrane region" description="Helical" evidence="7">
    <location>
        <begin position="193"/>
        <end position="212"/>
    </location>
</feature>
<dbReference type="PRINTS" id="PR01036">
    <property type="entry name" value="TCRTETB"/>
</dbReference>
<feature type="transmembrane region" description="Helical" evidence="7">
    <location>
        <begin position="328"/>
        <end position="346"/>
    </location>
</feature>
<feature type="transmembrane region" description="Helical" evidence="7">
    <location>
        <begin position="352"/>
        <end position="376"/>
    </location>
</feature>
<evidence type="ECO:0000313" key="10">
    <source>
        <dbReference type="Proteomes" id="UP000019225"/>
    </source>
</evidence>
<evidence type="ECO:0000313" key="9">
    <source>
        <dbReference type="EMBL" id="AHH93519.1"/>
    </source>
</evidence>
<keyword evidence="3" id="KW-1003">Cell membrane</keyword>
<dbReference type="eggNOG" id="COG0477">
    <property type="taxonomic scope" value="Bacteria"/>
</dbReference>
<feature type="domain" description="Major facilitator superfamily (MFS) profile" evidence="8">
    <location>
        <begin position="7"/>
        <end position="488"/>
    </location>
</feature>
<protein>
    <submittedName>
        <fullName evidence="9">Major facilitator superfamily permease</fullName>
    </submittedName>
</protein>
<dbReference type="AlphaFoldDB" id="W5W5P1"/>
<keyword evidence="5 7" id="KW-1133">Transmembrane helix</keyword>
<dbReference type="STRING" id="1449976.KALB_142"/>
<accession>W5W5P1</accession>
<dbReference type="InterPro" id="IPR036259">
    <property type="entry name" value="MFS_trans_sf"/>
</dbReference>
<keyword evidence="2" id="KW-0813">Transport</keyword>
<feature type="transmembrane region" description="Helical" evidence="7">
    <location>
        <begin position="157"/>
        <end position="181"/>
    </location>
</feature>
<gene>
    <name evidence="9" type="ORF">KALB_142</name>
</gene>
<dbReference type="Gene3D" id="1.20.1720.10">
    <property type="entry name" value="Multidrug resistance protein D"/>
    <property type="match status" value="1"/>
</dbReference>
<organism evidence="9 10">
    <name type="scientific">Kutzneria albida DSM 43870</name>
    <dbReference type="NCBI Taxonomy" id="1449976"/>
    <lineage>
        <taxon>Bacteria</taxon>
        <taxon>Bacillati</taxon>
        <taxon>Actinomycetota</taxon>
        <taxon>Actinomycetes</taxon>
        <taxon>Pseudonocardiales</taxon>
        <taxon>Pseudonocardiaceae</taxon>
        <taxon>Kutzneria</taxon>
    </lineage>
</organism>
<dbReference type="SUPFAM" id="SSF103473">
    <property type="entry name" value="MFS general substrate transporter"/>
    <property type="match status" value="1"/>
</dbReference>
<dbReference type="Proteomes" id="UP000019225">
    <property type="component" value="Chromosome"/>
</dbReference>
<dbReference type="OrthoDB" id="4172724at2"/>
<evidence type="ECO:0000256" key="7">
    <source>
        <dbReference type="SAM" id="Phobius"/>
    </source>
</evidence>
<dbReference type="Pfam" id="PF07690">
    <property type="entry name" value="MFS_1"/>
    <property type="match status" value="1"/>
</dbReference>
<evidence type="ECO:0000256" key="3">
    <source>
        <dbReference type="ARBA" id="ARBA00022475"/>
    </source>
</evidence>
<feature type="transmembrane region" description="Helical" evidence="7">
    <location>
        <begin position="301"/>
        <end position="321"/>
    </location>
</feature>
<evidence type="ECO:0000259" key="8">
    <source>
        <dbReference type="PROSITE" id="PS50850"/>
    </source>
</evidence>
<dbReference type="HOGENOM" id="CLU_000960_28_2_11"/>
<feature type="transmembrane region" description="Helical" evidence="7">
    <location>
        <begin position="260"/>
        <end position="281"/>
    </location>
</feature>
<evidence type="ECO:0000256" key="2">
    <source>
        <dbReference type="ARBA" id="ARBA00022448"/>
    </source>
</evidence>
<keyword evidence="6 7" id="KW-0472">Membrane</keyword>
<dbReference type="Gene3D" id="1.20.1250.20">
    <property type="entry name" value="MFS general substrate transporter like domains"/>
    <property type="match status" value="1"/>
</dbReference>
<reference evidence="9 10" key="1">
    <citation type="journal article" date="2014" name="BMC Genomics">
        <title>Complete genome sequence of producer of the glycopeptide antibiotic Aculeximycin Kutzneria albida DSM 43870T, a representative of minor genus of Pseudonocardiaceae.</title>
        <authorList>
            <person name="Rebets Y."/>
            <person name="Tokovenko B."/>
            <person name="Lushchyk I."/>
            <person name="Ruckert C."/>
            <person name="Zaburannyi N."/>
            <person name="Bechthold A."/>
            <person name="Kalinowski J."/>
            <person name="Luzhetskyy A."/>
        </authorList>
    </citation>
    <scope>NUCLEOTIDE SEQUENCE [LARGE SCALE GENOMIC DNA]</scope>
    <source>
        <strain evidence="9">DSM 43870</strain>
    </source>
</reference>
<proteinExistence type="predicted"/>